<dbReference type="GO" id="GO:0030334">
    <property type="term" value="P:regulation of cell migration"/>
    <property type="evidence" value="ECO:0007669"/>
    <property type="project" value="TreeGrafter"/>
</dbReference>
<organism evidence="4 5">
    <name type="scientific">Romanomermis culicivorax</name>
    <name type="common">Nematode worm</name>
    <dbReference type="NCBI Taxonomy" id="13658"/>
    <lineage>
        <taxon>Eukaryota</taxon>
        <taxon>Metazoa</taxon>
        <taxon>Ecdysozoa</taxon>
        <taxon>Nematoda</taxon>
        <taxon>Enoplea</taxon>
        <taxon>Dorylaimia</taxon>
        <taxon>Mermithida</taxon>
        <taxon>Mermithoidea</taxon>
        <taxon>Mermithidae</taxon>
        <taxon>Romanomermis</taxon>
    </lineage>
</organism>
<dbReference type="Proteomes" id="UP000887565">
    <property type="component" value="Unplaced"/>
</dbReference>
<dbReference type="PANTHER" id="PTHR22625">
    <property type="entry name" value="PLEXIN"/>
    <property type="match status" value="1"/>
</dbReference>
<keyword evidence="2" id="KW-1133">Transmembrane helix</keyword>
<feature type="transmembrane region" description="Helical" evidence="2">
    <location>
        <begin position="42"/>
        <end position="63"/>
    </location>
</feature>
<feature type="coiled-coil region" evidence="1">
    <location>
        <begin position="67"/>
        <end position="94"/>
    </location>
</feature>
<evidence type="ECO:0000256" key="2">
    <source>
        <dbReference type="SAM" id="Phobius"/>
    </source>
</evidence>
<dbReference type="Pfam" id="PF08337">
    <property type="entry name" value="Plexin_cytopl"/>
    <property type="match status" value="1"/>
</dbReference>
<dbReference type="GO" id="GO:0017154">
    <property type="term" value="F:semaphorin receptor activity"/>
    <property type="evidence" value="ECO:0007669"/>
    <property type="project" value="InterPro"/>
</dbReference>
<dbReference type="GO" id="GO:0002116">
    <property type="term" value="C:semaphorin receptor complex"/>
    <property type="evidence" value="ECO:0007669"/>
    <property type="project" value="TreeGrafter"/>
</dbReference>
<evidence type="ECO:0000313" key="5">
    <source>
        <dbReference type="WBParaSite" id="nRc.2.0.1.t45299-RA"/>
    </source>
</evidence>
<sequence>MNRFFLDPVPCIRDMFKVLHFLGYINYEDPTQTITGLPNESIFGIAAAILLLMCSIVILLFWYRRKSSFQRNQMKRLKDQIDAIELKVASECKEAFAELQTDMTELTAADVGCSASSSAGIPFLSYRDYAMQVLFPGQTNHPVVKELDIDPKNRPFVDKGLQLFNQLLTNKNFLILMLRTMESNRYFVSQSRVAVGSLLMVIFETFFPFLS</sequence>
<name>A0A915L2D7_ROMCU</name>
<dbReference type="PANTHER" id="PTHR22625:SF70">
    <property type="entry name" value="PLEXIN A, ISOFORM A"/>
    <property type="match status" value="1"/>
</dbReference>
<evidence type="ECO:0000313" key="4">
    <source>
        <dbReference type="Proteomes" id="UP000887565"/>
    </source>
</evidence>
<dbReference type="Gene3D" id="1.10.506.10">
    <property type="entry name" value="GTPase Activation - p120gap, domain 1"/>
    <property type="match status" value="1"/>
</dbReference>
<dbReference type="InterPro" id="IPR031148">
    <property type="entry name" value="Plexin"/>
</dbReference>
<dbReference type="WBParaSite" id="nRc.2.0.1.t45299-RA">
    <property type="protein sequence ID" value="nRc.2.0.1.t45299-RA"/>
    <property type="gene ID" value="nRc.2.0.1.g45299"/>
</dbReference>
<protein>
    <submittedName>
        <fullName evidence="5">Plexin cytoplasmic RasGAP domain-containing protein</fullName>
    </submittedName>
</protein>
<evidence type="ECO:0000256" key="1">
    <source>
        <dbReference type="SAM" id="Coils"/>
    </source>
</evidence>
<dbReference type="AlphaFoldDB" id="A0A915L2D7"/>
<keyword evidence="2" id="KW-0472">Membrane</keyword>
<keyword evidence="1" id="KW-0175">Coiled coil</keyword>
<feature type="domain" description="Plexin cytoplasmic RasGAP" evidence="3">
    <location>
        <begin position="120"/>
        <end position="205"/>
    </location>
</feature>
<feature type="transmembrane region" description="Helical" evidence="2">
    <location>
        <begin position="193"/>
        <end position="210"/>
    </location>
</feature>
<keyword evidence="4" id="KW-1185">Reference proteome</keyword>
<proteinExistence type="predicted"/>
<dbReference type="InterPro" id="IPR013548">
    <property type="entry name" value="Plexin_cytoplasmic_RasGAP_dom"/>
</dbReference>
<dbReference type="GO" id="GO:0005886">
    <property type="term" value="C:plasma membrane"/>
    <property type="evidence" value="ECO:0007669"/>
    <property type="project" value="TreeGrafter"/>
</dbReference>
<accession>A0A915L2D7</accession>
<dbReference type="InterPro" id="IPR008936">
    <property type="entry name" value="Rho_GTPase_activation_prot"/>
</dbReference>
<keyword evidence="2" id="KW-0812">Transmembrane</keyword>
<evidence type="ECO:0000259" key="3">
    <source>
        <dbReference type="Pfam" id="PF08337"/>
    </source>
</evidence>
<reference evidence="5" key="1">
    <citation type="submission" date="2022-11" db="UniProtKB">
        <authorList>
            <consortium name="WormBaseParasite"/>
        </authorList>
    </citation>
    <scope>IDENTIFICATION</scope>
</reference>